<proteinExistence type="predicted"/>
<gene>
    <name evidence="1" type="ORF">C1H46_035196</name>
</gene>
<organism evidence="1 2">
    <name type="scientific">Malus baccata</name>
    <name type="common">Siberian crab apple</name>
    <name type="synonym">Pyrus baccata</name>
    <dbReference type="NCBI Taxonomy" id="106549"/>
    <lineage>
        <taxon>Eukaryota</taxon>
        <taxon>Viridiplantae</taxon>
        <taxon>Streptophyta</taxon>
        <taxon>Embryophyta</taxon>
        <taxon>Tracheophyta</taxon>
        <taxon>Spermatophyta</taxon>
        <taxon>Magnoliopsida</taxon>
        <taxon>eudicotyledons</taxon>
        <taxon>Gunneridae</taxon>
        <taxon>Pentapetalae</taxon>
        <taxon>rosids</taxon>
        <taxon>fabids</taxon>
        <taxon>Rosales</taxon>
        <taxon>Rosaceae</taxon>
        <taxon>Amygdaloideae</taxon>
        <taxon>Maleae</taxon>
        <taxon>Malus</taxon>
    </lineage>
</organism>
<evidence type="ECO:0000313" key="2">
    <source>
        <dbReference type="Proteomes" id="UP000315295"/>
    </source>
</evidence>
<dbReference type="Proteomes" id="UP000315295">
    <property type="component" value="Unassembled WGS sequence"/>
</dbReference>
<sequence>MPFQDSLRFGVRFPSLGFRSVLQVGWIPPRQLGSMVVSPSSTASVLSALDDWLGLGAWRVCLSAARLDLSVDVDVPPFRF</sequence>
<protein>
    <submittedName>
        <fullName evidence="1">Uncharacterized protein</fullName>
    </submittedName>
</protein>
<comment type="caution">
    <text evidence="1">The sequence shown here is derived from an EMBL/GenBank/DDBJ whole genome shotgun (WGS) entry which is preliminary data.</text>
</comment>
<accession>A0A540KYD5</accession>
<dbReference type="AlphaFoldDB" id="A0A540KYD5"/>
<name>A0A540KYD5_MALBA</name>
<evidence type="ECO:0000313" key="1">
    <source>
        <dbReference type="EMBL" id="TQD79243.1"/>
    </source>
</evidence>
<keyword evidence="2" id="KW-1185">Reference proteome</keyword>
<reference evidence="1 2" key="1">
    <citation type="journal article" date="2019" name="G3 (Bethesda)">
        <title>Sequencing of a Wild Apple (Malus baccata) Genome Unravels the Differences Between Cultivated and Wild Apple Species Regarding Disease Resistance and Cold Tolerance.</title>
        <authorList>
            <person name="Chen X."/>
        </authorList>
    </citation>
    <scope>NUCLEOTIDE SEQUENCE [LARGE SCALE GENOMIC DNA]</scope>
    <source>
        <strain evidence="2">cv. Shandingzi</strain>
        <tissue evidence="1">Leaves</tissue>
    </source>
</reference>
<dbReference type="EMBL" id="VIEB01000867">
    <property type="protein sequence ID" value="TQD79243.1"/>
    <property type="molecule type" value="Genomic_DNA"/>
</dbReference>